<dbReference type="Proteomes" id="UP000236544">
    <property type="component" value="Unassembled WGS sequence"/>
</dbReference>
<evidence type="ECO:0000256" key="1">
    <source>
        <dbReference type="ARBA" id="ARBA00022737"/>
    </source>
</evidence>
<evidence type="ECO:0000256" key="2">
    <source>
        <dbReference type="ARBA" id="ARBA00023043"/>
    </source>
</evidence>
<dbReference type="PROSITE" id="PS50088">
    <property type="entry name" value="ANK_REPEAT"/>
    <property type="match status" value="1"/>
</dbReference>
<evidence type="ECO:0000313" key="4">
    <source>
        <dbReference type="EMBL" id="CUS24224.1"/>
    </source>
</evidence>
<protein>
    <submittedName>
        <fullName evidence="4">LAQU0S14e02982g1_1</fullName>
    </submittedName>
</protein>
<dbReference type="EMBL" id="LN890536">
    <property type="protein sequence ID" value="CUS24224.1"/>
    <property type="molecule type" value="Genomic_DNA"/>
</dbReference>
<proteinExistence type="predicted"/>
<dbReference type="AlphaFoldDB" id="A0A0P1KWJ9"/>
<dbReference type="InterPro" id="IPR036770">
    <property type="entry name" value="Ankyrin_rpt-contain_sf"/>
</dbReference>
<dbReference type="PROSITE" id="PS50297">
    <property type="entry name" value="ANK_REP_REGION"/>
    <property type="match status" value="1"/>
</dbReference>
<dbReference type="OrthoDB" id="9995210at2759"/>
<gene>
    <name evidence="4" type="ORF">LAQU0_S14e02982g</name>
</gene>
<dbReference type="Pfam" id="PF12796">
    <property type="entry name" value="Ank_2"/>
    <property type="match status" value="1"/>
</dbReference>
<dbReference type="InterPro" id="IPR051637">
    <property type="entry name" value="Ank_repeat_dom-contain_49"/>
</dbReference>
<keyword evidence="1" id="KW-0677">Repeat</keyword>
<organism evidence="4 5">
    <name type="scientific">Lachancea quebecensis</name>
    <dbReference type="NCBI Taxonomy" id="1654605"/>
    <lineage>
        <taxon>Eukaryota</taxon>
        <taxon>Fungi</taxon>
        <taxon>Dikarya</taxon>
        <taxon>Ascomycota</taxon>
        <taxon>Saccharomycotina</taxon>
        <taxon>Saccharomycetes</taxon>
        <taxon>Saccharomycetales</taxon>
        <taxon>Saccharomycetaceae</taxon>
        <taxon>Lachancea</taxon>
    </lineage>
</organism>
<sequence>MLRKKYRKGKTLFNPLSRALCQTILERGGMSDGASLPEQLLDASRRNNVDLLETIFQELANDDAQIAKLINTAHDPMGNSGLHLCCRYGSWDVLDIILDQEGGIEIDSKNKTEGDTPLHCAVRYAIEEPEHGTFIARNLIEVGADPRIANQAGQKPIDLVHGDELNDLIDLLQGAELAAENQGAINEEDAEIIDDGPEDD</sequence>
<reference evidence="5" key="1">
    <citation type="submission" date="2015-10" db="EMBL/GenBank/DDBJ databases">
        <authorList>
            <person name="Devillers H."/>
        </authorList>
    </citation>
    <scope>NUCLEOTIDE SEQUENCE [LARGE SCALE GENOMIC DNA]</scope>
</reference>
<dbReference type="PANTHER" id="PTHR24180">
    <property type="entry name" value="CYCLIN-DEPENDENT KINASE INHIBITOR 2C-RELATED"/>
    <property type="match status" value="1"/>
</dbReference>
<dbReference type="PANTHER" id="PTHR24180:SF53">
    <property type="entry name" value="ANKYRIN REPEAT-CONTAINING PROTEIN C105.02C"/>
    <property type="match status" value="1"/>
</dbReference>
<evidence type="ECO:0000313" key="5">
    <source>
        <dbReference type="Proteomes" id="UP000236544"/>
    </source>
</evidence>
<dbReference type="Gene3D" id="1.25.40.20">
    <property type="entry name" value="Ankyrin repeat-containing domain"/>
    <property type="match status" value="1"/>
</dbReference>
<feature type="repeat" description="ANK" evidence="3">
    <location>
        <begin position="113"/>
        <end position="151"/>
    </location>
</feature>
<accession>A0A0P1KWJ9</accession>
<name>A0A0P1KWJ9_9SACH</name>
<dbReference type="SMART" id="SM00248">
    <property type="entry name" value="ANK"/>
    <property type="match status" value="2"/>
</dbReference>
<keyword evidence="2 3" id="KW-0040">ANK repeat</keyword>
<dbReference type="InterPro" id="IPR002110">
    <property type="entry name" value="Ankyrin_rpt"/>
</dbReference>
<keyword evidence="5" id="KW-1185">Reference proteome</keyword>
<dbReference type="SUPFAM" id="SSF48403">
    <property type="entry name" value="Ankyrin repeat"/>
    <property type="match status" value="1"/>
</dbReference>
<evidence type="ECO:0000256" key="3">
    <source>
        <dbReference type="PROSITE-ProRule" id="PRU00023"/>
    </source>
</evidence>